<dbReference type="Proteomes" id="UP000555564">
    <property type="component" value="Unassembled WGS sequence"/>
</dbReference>
<keyword evidence="3" id="KW-1185">Reference proteome</keyword>
<evidence type="ECO:0000259" key="1">
    <source>
        <dbReference type="Pfam" id="PF13480"/>
    </source>
</evidence>
<sequence length="370" mass="39702">MTRRFTAHPGRPPEWAALAEGGPLFATERWLAAMRGRIPGAAYTFTLHDSGTPVLALYGTVPDAGGRREVFSLPYILTGDPVELPLAAATRALRPLAGAPPDAAWHPYLVVMLPGYECHPLGPLAGDPAALGELCDAIVAWAGERSLRAVAFLYTPPSAGALQGELAARGFLRVPLAYTCELAPLGDRFEDYLASLPRKRRTEARRELRRLAEAGMTVRAAEVTQPPQDVVELKRGHSAKYNGVPSGREGIRARLEGLCAGGALLFRAEIAGALVGYALFVTHGGVWYCVSTGMDYTRPDARHAYFATVFYEPARLAYGAGVRRLHYGQGSTEAKTARGCTATELPGWILPLDGRLAPAVTESARTTRLA</sequence>
<protein>
    <recommendedName>
        <fullName evidence="1">BioF2-like acetyltransferase domain-containing protein</fullName>
    </recommendedName>
</protein>
<dbReference type="AlphaFoldDB" id="A0A7X0IIW9"/>
<dbReference type="EMBL" id="JACHIU010000001">
    <property type="protein sequence ID" value="MBB6475763.1"/>
    <property type="molecule type" value="Genomic_DNA"/>
</dbReference>
<dbReference type="Gene3D" id="3.40.630.30">
    <property type="match status" value="1"/>
</dbReference>
<evidence type="ECO:0000313" key="3">
    <source>
        <dbReference type="Proteomes" id="UP000555564"/>
    </source>
</evidence>
<reference evidence="2 3" key="1">
    <citation type="submission" date="2020-08" db="EMBL/GenBank/DDBJ databases">
        <title>Sequencing the genomes of 1000 actinobacteria strains.</title>
        <authorList>
            <person name="Klenk H.-P."/>
        </authorList>
    </citation>
    <scope>NUCLEOTIDE SEQUENCE [LARGE SCALE GENOMIC DNA]</scope>
    <source>
        <strain evidence="2 3">DSM 44936</strain>
    </source>
</reference>
<dbReference type="SUPFAM" id="SSF55729">
    <property type="entry name" value="Acyl-CoA N-acyltransferases (Nat)"/>
    <property type="match status" value="1"/>
</dbReference>
<dbReference type="InterPro" id="IPR016181">
    <property type="entry name" value="Acyl_CoA_acyltransferase"/>
</dbReference>
<organism evidence="2 3">
    <name type="scientific">Sphaerisporangium rubeum</name>
    <dbReference type="NCBI Taxonomy" id="321317"/>
    <lineage>
        <taxon>Bacteria</taxon>
        <taxon>Bacillati</taxon>
        <taxon>Actinomycetota</taxon>
        <taxon>Actinomycetes</taxon>
        <taxon>Streptosporangiales</taxon>
        <taxon>Streptosporangiaceae</taxon>
        <taxon>Sphaerisporangium</taxon>
    </lineage>
</organism>
<evidence type="ECO:0000313" key="2">
    <source>
        <dbReference type="EMBL" id="MBB6475763.1"/>
    </source>
</evidence>
<dbReference type="RefSeq" id="WP_184985331.1">
    <property type="nucleotide sequence ID" value="NZ_BAAALO010000019.1"/>
</dbReference>
<name>A0A7X0IIW9_9ACTN</name>
<feature type="domain" description="BioF2-like acetyltransferase" evidence="1">
    <location>
        <begin position="198"/>
        <end position="335"/>
    </location>
</feature>
<accession>A0A7X0IIW9</accession>
<gene>
    <name evidence="2" type="ORF">BJ992_005194</name>
</gene>
<proteinExistence type="predicted"/>
<dbReference type="Pfam" id="PF13480">
    <property type="entry name" value="Acetyltransf_6"/>
    <property type="match status" value="1"/>
</dbReference>
<dbReference type="InterPro" id="IPR038740">
    <property type="entry name" value="BioF2-like_GNAT_dom"/>
</dbReference>
<comment type="caution">
    <text evidence="2">The sequence shown here is derived from an EMBL/GenBank/DDBJ whole genome shotgun (WGS) entry which is preliminary data.</text>
</comment>